<evidence type="ECO:0008006" key="3">
    <source>
        <dbReference type="Google" id="ProtNLM"/>
    </source>
</evidence>
<dbReference type="InterPro" id="IPR036291">
    <property type="entry name" value="NAD(P)-bd_dom_sf"/>
</dbReference>
<sequence length="70" mass="7623">MITGVASGIGLGLTERFLSENNTVNICGRPEELLNEVAAKFPSGITRVVTLLLRQKELRYTTGLQKTTAM</sequence>
<proteinExistence type="predicted"/>
<gene>
    <name evidence="1" type="ORF">SAMN06265348_111197</name>
</gene>
<organism evidence="1 2">
    <name type="scientific">Pedobacter westerhofensis</name>
    <dbReference type="NCBI Taxonomy" id="425512"/>
    <lineage>
        <taxon>Bacteria</taxon>
        <taxon>Pseudomonadati</taxon>
        <taxon>Bacteroidota</taxon>
        <taxon>Sphingobacteriia</taxon>
        <taxon>Sphingobacteriales</taxon>
        <taxon>Sphingobacteriaceae</taxon>
        <taxon>Pedobacter</taxon>
    </lineage>
</organism>
<dbReference type="AlphaFoldDB" id="A0A521FDV8"/>
<keyword evidence="2" id="KW-1185">Reference proteome</keyword>
<evidence type="ECO:0000313" key="1">
    <source>
        <dbReference type="EMBL" id="SMO94357.1"/>
    </source>
</evidence>
<dbReference type="SUPFAM" id="SSF51735">
    <property type="entry name" value="NAD(P)-binding Rossmann-fold domains"/>
    <property type="match status" value="1"/>
</dbReference>
<dbReference type="RefSeq" id="WP_246101668.1">
    <property type="nucleotide sequence ID" value="NZ_CBCSJO010000001.1"/>
</dbReference>
<accession>A0A521FDV8</accession>
<evidence type="ECO:0000313" key="2">
    <source>
        <dbReference type="Proteomes" id="UP000320300"/>
    </source>
</evidence>
<reference evidence="1 2" key="1">
    <citation type="submission" date="2017-05" db="EMBL/GenBank/DDBJ databases">
        <authorList>
            <person name="Varghese N."/>
            <person name="Submissions S."/>
        </authorList>
    </citation>
    <scope>NUCLEOTIDE SEQUENCE [LARGE SCALE GENOMIC DNA]</scope>
    <source>
        <strain evidence="1 2">DSM 19036</strain>
    </source>
</reference>
<dbReference type="EMBL" id="FXTN01000011">
    <property type="protein sequence ID" value="SMO94357.1"/>
    <property type="molecule type" value="Genomic_DNA"/>
</dbReference>
<protein>
    <recommendedName>
        <fullName evidence="3">Short chain dehydrogenase</fullName>
    </recommendedName>
</protein>
<dbReference type="Gene3D" id="3.40.50.720">
    <property type="entry name" value="NAD(P)-binding Rossmann-like Domain"/>
    <property type="match status" value="1"/>
</dbReference>
<dbReference type="Proteomes" id="UP000320300">
    <property type="component" value="Unassembled WGS sequence"/>
</dbReference>
<name>A0A521FDV8_9SPHI</name>